<feature type="compositionally biased region" description="Polar residues" evidence="1">
    <location>
        <begin position="186"/>
        <end position="201"/>
    </location>
</feature>
<evidence type="ECO:0000313" key="3">
    <source>
        <dbReference type="Proteomes" id="UP000693738"/>
    </source>
</evidence>
<feature type="region of interest" description="Disordered" evidence="1">
    <location>
        <begin position="321"/>
        <end position="385"/>
    </location>
</feature>
<evidence type="ECO:0000256" key="1">
    <source>
        <dbReference type="SAM" id="MobiDB-lite"/>
    </source>
</evidence>
<organism evidence="2 3">
    <name type="scientific">Fusarium equiseti</name>
    <name type="common">Fusarium scirpi</name>
    <dbReference type="NCBI Taxonomy" id="61235"/>
    <lineage>
        <taxon>Eukaryota</taxon>
        <taxon>Fungi</taxon>
        <taxon>Dikarya</taxon>
        <taxon>Ascomycota</taxon>
        <taxon>Pezizomycotina</taxon>
        <taxon>Sordariomycetes</taxon>
        <taxon>Hypocreomycetidae</taxon>
        <taxon>Hypocreales</taxon>
        <taxon>Nectriaceae</taxon>
        <taxon>Fusarium</taxon>
        <taxon>Fusarium incarnatum-equiseti species complex</taxon>
    </lineage>
</organism>
<feature type="compositionally biased region" description="Basic and acidic residues" evidence="1">
    <location>
        <begin position="129"/>
        <end position="144"/>
    </location>
</feature>
<protein>
    <submittedName>
        <fullName evidence="2">Uncharacterized protein</fullName>
    </submittedName>
</protein>
<name>A0A8J2NFS1_FUSEQ</name>
<feature type="compositionally biased region" description="Basic and acidic residues" evidence="1">
    <location>
        <begin position="203"/>
        <end position="221"/>
    </location>
</feature>
<dbReference type="AlphaFoldDB" id="A0A8J2NFS1"/>
<proteinExistence type="predicted"/>
<dbReference type="Proteomes" id="UP000693738">
    <property type="component" value="Unassembled WGS sequence"/>
</dbReference>
<reference evidence="2" key="1">
    <citation type="submission" date="2021-05" db="EMBL/GenBank/DDBJ databases">
        <authorList>
            <person name="Khan N."/>
        </authorList>
    </citation>
    <scope>NUCLEOTIDE SEQUENCE</scope>
</reference>
<feature type="compositionally biased region" description="Pro residues" evidence="1">
    <location>
        <begin position="371"/>
        <end position="382"/>
    </location>
</feature>
<accession>A0A8J2NFS1</accession>
<dbReference type="EMBL" id="CAJSTJ010000123">
    <property type="protein sequence ID" value="CAG7558230.1"/>
    <property type="molecule type" value="Genomic_DNA"/>
</dbReference>
<feature type="region of interest" description="Disordered" evidence="1">
    <location>
        <begin position="122"/>
        <end position="228"/>
    </location>
</feature>
<gene>
    <name evidence="2" type="ORF">FEQUK3_LOCUS3936</name>
</gene>
<sequence length="504" mass="56075">MPPRARATGVAKFSEVRTQLGFGNSRNPPAQKACKAFLDKYQPSVNVPARYFVNWNDEVHKKELKAMAEKFLVNEGGGARYWPADGSSSNRPRWEVNTETNETLKTLVAQLLCHLNKKTQKRLAASASENERRDAREGSHRSETVGRSPISVDSDSDEGESHWFDQDDDAEPPPRVSEPSRDPFSLSPSHVHTSPGPSNRTVDMPRHESDMEANSLDRDRTSGAPAAPVAQMTDMEDLIGLTSPRRRRRPVDHQGYLSLSDDDLYLLRLPTPSEPAASVRAASLELGVMDYSMTTGPVPEDVPSPGLNTGSIGDILDEDSEHILPDSDVGPEEQPLPSTENVTPQPEPVTIPTSEEVATPEPEVDEDRRAMPPPPLPLPPRQPIAQATGREPRYRCKWNIQTAPRNYRLWGLYGTSGPRSMAELLETPAFEGVNSVQFRLEGQGMSWQDAVPKGDEEAFEDMKIRFGDRIKDDLRRLSGTRDSIIYEIIMVPGRYMDCDEAFAR</sequence>
<evidence type="ECO:0000313" key="2">
    <source>
        <dbReference type="EMBL" id="CAG7558230.1"/>
    </source>
</evidence>
<comment type="caution">
    <text evidence="2">The sequence shown here is derived from an EMBL/GenBank/DDBJ whole genome shotgun (WGS) entry which is preliminary data.</text>
</comment>